<organism evidence="1 2">
    <name type="scientific">Choristoneura fumiferana</name>
    <name type="common">Spruce budworm moth</name>
    <name type="synonym">Archips fumiferana</name>
    <dbReference type="NCBI Taxonomy" id="7141"/>
    <lineage>
        <taxon>Eukaryota</taxon>
        <taxon>Metazoa</taxon>
        <taxon>Ecdysozoa</taxon>
        <taxon>Arthropoda</taxon>
        <taxon>Hexapoda</taxon>
        <taxon>Insecta</taxon>
        <taxon>Pterygota</taxon>
        <taxon>Neoptera</taxon>
        <taxon>Endopterygota</taxon>
        <taxon>Lepidoptera</taxon>
        <taxon>Glossata</taxon>
        <taxon>Ditrysia</taxon>
        <taxon>Tortricoidea</taxon>
        <taxon>Tortricidae</taxon>
        <taxon>Tortricinae</taxon>
        <taxon>Choristoneura</taxon>
    </lineage>
</organism>
<proteinExistence type="predicted"/>
<keyword evidence="2" id="KW-1185">Reference proteome</keyword>
<dbReference type="Proteomes" id="UP001064048">
    <property type="component" value="Chromosome 6"/>
</dbReference>
<evidence type="ECO:0000313" key="1">
    <source>
        <dbReference type="EMBL" id="KAI8435532.1"/>
    </source>
</evidence>
<evidence type="ECO:0000313" key="2">
    <source>
        <dbReference type="Proteomes" id="UP001064048"/>
    </source>
</evidence>
<protein>
    <submittedName>
        <fullName evidence="1">Uncharacterized protein</fullName>
    </submittedName>
</protein>
<sequence length="179" mass="20086">MFLTVLSGTPLSRIPVAWAPGYRFDSRTNSCYKFHTTPLIWTRAFVACAHEGGYLAIINSKLEHQLIKELYSKSYSSIISGNYNRGAIHLGYKSFEHLSLWMTIHGIPLSRMPVTWAPGEPDNADNSEDCLLMLPNGTLADVNCSDVYPYVCYRKKQINMPVTHLRVVSAVATSSTQIR</sequence>
<reference evidence="1 2" key="1">
    <citation type="journal article" date="2022" name="Genome Biol. Evol.">
        <title>The Spruce Budworm Genome: Reconstructing the Evolutionary History of Antifreeze Proteins.</title>
        <authorList>
            <person name="Beliveau C."/>
            <person name="Gagne P."/>
            <person name="Picq S."/>
            <person name="Vernygora O."/>
            <person name="Keeling C.I."/>
            <person name="Pinkney K."/>
            <person name="Doucet D."/>
            <person name="Wen F."/>
            <person name="Johnston J.S."/>
            <person name="Maaroufi H."/>
            <person name="Boyle B."/>
            <person name="Laroche J."/>
            <person name="Dewar K."/>
            <person name="Juretic N."/>
            <person name="Blackburn G."/>
            <person name="Nisole A."/>
            <person name="Brunet B."/>
            <person name="Brandao M."/>
            <person name="Lumley L."/>
            <person name="Duan J."/>
            <person name="Quan G."/>
            <person name="Lucarotti C.J."/>
            <person name="Roe A.D."/>
            <person name="Sperling F.A.H."/>
            <person name="Levesque R.C."/>
            <person name="Cusson M."/>
        </authorList>
    </citation>
    <scope>NUCLEOTIDE SEQUENCE [LARGE SCALE GENOMIC DNA]</scope>
    <source>
        <strain evidence="1">Glfc:IPQL:Cfum</strain>
    </source>
</reference>
<accession>A0ACC0KG96</accession>
<gene>
    <name evidence="1" type="ORF">MSG28_003828</name>
</gene>
<comment type="caution">
    <text evidence="1">The sequence shown here is derived from an EMBL/GenBank/DDBJ whole genome shotgun (WGS) entry which is preliminary data.</text>
</comment>
<name>A0ACC0KG96_CHOFU</name>
<dbReference type="EMBL" id="CM046106">
    <property type="protein sequence ID" value="KAI8435532.1"/>
    <property type="molecule type" value="Genomic_DNA"/>
</dbReference>